<comment type="caution">
    <text evidence="1">The sequence shown here is derived from an EMBL/GenBank/DDBJ whole genome shotgun (WGS) entry which is preliminary data.</text>
</comment>
<name>A0A5Y2QPL0_SALER</name>
<dbReference type="Pfam" id="PF26125">
    <property type="entry name" value="AcrVA2-like"/>
    <property type="match status" value="1"/>
</dbReference>
<accession>A0A5Y2QPL0</accession>
<sequence length="75" mass="8204">METPVSDTLTVDVLLHLPGWCIYGRTPGLAWGSKSLYGFWITVGFDDIGGCKQFHLLLNMESGAELECISLKKGS</sequence>
<reference evidence="1" key="1">
    <citation type="submission" date="2019-07" db="EMBL/GenBank/DDBJ databases">
        <authorList>
            <consortium name="GenomeTrakr network: Whole genome sequencing for foodborne pathogen traceback"/>
        </authorList>
    </citation>
    <scope>NUCLEOTIDE SEQUENCE [LARGE SCALE GENOMIC DNA]</scope>
    <source>
        <strain evidence="1">FDA00014297</strain>
    </source>
</reference>
<dbReference type="InterPro" id="IPR058915">
    <property type="entry name" value="AcrVA2-like"/>
</dbReference>
<dbReference type="EMBL" id="AAILJL010000020">
    <property type="protein sequence ID" value="ECF4924365.1"/>
    <property type="molecule type" value="Genomic_DNA"/>
</dbReference>
<organism evidence="1">
    <name type="scientific">Salmonella enterica subsp. arizonae</name>
    <dbReference type="NCBI Taxonomy" id="59203"/>
    <lineage>
        <taxon>Bacteria</taxon>
        <taxon>Pseudomonadati</taxon>
        <taxon>Pseudomonadota</taxon>
        <taxon>Gammaproteobacteria</taxon>
        <taxon>Enterobacterales</taxon>
        <taxon>Enterobacteriaceae</taxon>
        <taxon>Salmonella</taxon>
    </lineage>
</organism>
<gene>
    <name evidence="1" type="ORF">FLP03_19680</name>
</gene>
<proteinExistence type="predicted"/>
<dbReference type="Proteomes" id="UP000839641">
    <property type="component" value="Unassembled WGS sequence"/>
</dbReference>
<protein>
    <submittedName>
        <fullName evidence="1">Uncharacterized protein</fullName>
    </submittedName>
</protein>
<evidence type="ECO:0000313" key="1">
    <source>
        <dbReference type="EMBL" id="ECF4924365.1"/>
    </source>
</evidence>
<dbReference type="AlphaFoldDB" id="A0A5Y2QPL0"/>